<accession>A0A4R5EZE8</accession>
<sequence>MVFKWRANAPKWQQIADELKARIVAGKYPPDTALPSQHEIVEEFGVATGTAQKVLRRMNEQGWSYGVKGVGTFVAPDHPEQDQ</sequence>
<dbReference type="PROSITE" id="PS50949">
    <property type="entry name" value="HTH_GNTR"/>
    <property type="match status" value="1"/>
</dbReference>
<dbReference type="InterPro" id="IPR050679">
    <property type="entry name" value="Bact_HTH_transcr_reg"/>
</dbReference>
<keyword evidence="6" id="KW-1185">Reference proteome</keyword>
<dbReference type="PANTHER" id="PTHR44846:SF1">
    <property type="entry name" value="MANNOSYL-D-GLYCERATE TRANSPORT_METABOLISM SYSTEM REPRESSOR MNGR-RELATED"/>
    <property type="match status" value="1"/>
</dbReference>
<dbReference type="SUPFAM" id="SSF46785">
    <property type="entry name" value="Winged helix' DNA-binding domain"/>
    <property type="match status" value="1"/>
</dbReference>
<evidence type="ECO:0000313" key="5">
    <source>
        <dbReference type="EMBL" id="TDE40479.1"/>
    </source>
</evidence>
<dbReference type="InterPro" id="IPR000524">
    <property type="entry name" value="Tscrpt_reg_HTH_GntR"/>
</dbReference>
<evidence type="ECO:0000256" key="1">
    <source>
        <dbReference type="ARBA" id="ARBA00023015"/>
    </source>
</evidence>
<dbReference type="InterPro" id="IPR036388">
    <property type="entry name" value="WH-like_DNA-bd_sf"/>
</dbReference>
<dbReference type="GO" id="GO:0003677">
    <property type="term" value="F:DNA binding"/>
    <property type="evidence" value="ECO:0007669"/>
    <property type="project" value="UniProtKB-KW"/>
</dbReference>
<dbReference type="Proteomes" id="UP000295136">
    <property type="component" value="Unassembled WGS sequence"/>
</dbReference>
<dbReference type="EMBL" id="SMLD01000108">
    <property type="protein sequence ID" value="TDE40479.1"/>
    <property type="molecule type" value="Genomic_DNA"/>
</dbReference>
<comment type="caution">
    <text evidence="5">The sequence shown here is derived from an EMBL/GenBank/DDBJ whole genome shotgun (WGS) entry which is preliminary data.</text>
</comment>
<keyword evidence="2" id="KW-0238">DNA-binding</keyword>
<feature type="domain" description="HTH gntR-type" evidence="4">
    <location>
        <begin position="9"/>
        <end position="77"/>
    </location>
</feature>
<protein>
    <submittedName>
        <fullName evidence="5">GntR family transcriptional regulator</fullName>
    </submittedName>
</protein>
<dbReference type="AlphaFoldDB" id="A0A4R5EZE8"/>
<dbReference type="RefSeq" id="WP_132636044.1">
    <property type="nucleotide sequence ID" value="NZ_SMLD01000108.1"/>
</dbReference>
<dbReference type="CDD" id="cd07377">
    <property type="entry name" value="WHTH_GntR"/>
    <property type="match status" value="1"/>
</dbReference>
<keyword evidence="3" id="KW-0804">Transcription</keyword>
<dbReference type="GO" id="GO:0003700">
    <property type="term" value="F:DNA-binding transcription factor activity"/>
    <property type="evidence" value="ECO:0007669"/>
    <property type="project" value="InterPro"/>
</dbReference>
<proteinExistence type="predicted"/>
<evidence type="ECO:0000259" key="4">
    <source>
        <dbReference type="PROSITE" id="PS50949"/>
    </source>
</evidence>
<gene>
    <name evidence="5" type="ORF">E1295_31765</name>
</gene>
<dbReference type="GO" id="GO:0045892">
    <property type="term" value="P:negative regulation of DNA-templated transcription"/>
    <property type="evidence" value="ECO:0007669"/>
    <property type="project" value="TreeGrafter"/>
</dbReference>
<organism evidence="5 6">
    <name type="scientific">Nonomuraea mesophila</name>
    <dbReference type="NCBI Taxonomy" id="2530382"/>
    <lineage>
        <taxon>Bacteria</taxon>
        <taxon>Bacillati</taxon>
        <taxon>Actinomycetota</taxon>
        <taxon>Actinomycetes</taxon>
        <taxon>Streptosporangiales</taxon>
        <taxon>Streptosporangiaceae</taxon>
        <taxon>Nonomuraea</taxon>
    </lineage>
</organism>
<dbReference type="Gene3D" id="1.10.10.10">
    <property type="entry name" value="Winged helix-like DNA-binding domain superfamily/Winged helix DNA-binding domain"/>
    <property type="match status" value="1"/>
</dbReference>
<dbReference type="SMART" id="SM00345">
    <property type="entry name" value="HTH_GNTR"/>
    <property type="match status" value="1"/>
</dbReference>
<evidence type="ECO:0000313" key="6">
    <source>
        <dbReference type="Proteomes" id="UP000295136"/>
    </source>
</evidence>
<dbReference type="PANTHER" id="PTHR44846">
    <property type="entry name" value="MANNOSYL-D-GLYCERATE TRANSPORT/METABOLISM SYSTEM REPRESSOR MNGR-RELATED"/>
    <property type="match status" value="1"/>
</dbReference>
<dbReference type="Pfam" id="PF00392">
    <property type="entry name" value="GntR"/>
    <property type="match status" value="1"/>
</dbReference>
<keyword evidence="1" id="KW-0805">Transcription regulation</keyword>
<name>A0A4R5EZE8_9ACTN</name>
<reference evidence="5 6" key="1">
    <citation type="submission" date="2019-03" db="EMBL/GenBank/DDBJ databases">
        <title>Draft genome sequences of novel Actinobacteria.</title>
        <authorList>
            <person name="Sahin N."/>
            <person name="Ay H."/>
            <person name="Saygin H."/>
        </authorList>
    </citation>
    <scope>NUCLEOTIDE SEQUENCE [LARGE SCALE GENOMIC DNA]</scope>
    <source>
        <strain evidence="5 6">6K102</strain>
    </source>
</reference>
<evidence type="ECO:0000256" key="2">
    <source>
        <dbReference type="ARBA" id="ARBA00023125"/>
    </source>
</evidence>
<dbReference type="InterPro" id="IPR036390">
    <property type="entry name" value="WH_DNA-bd_sf"/>
</dbReference>
<evidence type="ECO:0000256" key="3">
    <source>
        <dbReference type="ARBA" id="ARBA00023163"/>
    </source>
</evidence>